<protein>
    <submittedName>
        <fullName evidence="2">Uncharacterized protein</fullName>
    </submittedName>
</protein>
<evidence type="ECO:0000313" key="2">
    <source>
        <dbReference type="EMBL" id="KAF6125181.1"/>
    </source>
</evidence>
<evidence type="ECO:0000256" key="1">
    <source>
        <dbReference type="SAM" id="MobiDB-lite"/>
    </source>
</evidence>
<accession>A0A834EQB3</accession>
<name>A0A834EQB3_9CHIR</name>
<dbReference type="EMBL" id="JABVXQ010000002">
    <property type="protein sequence ID" value="KAF6125181.1"/>
    <property type="molecule type" value="Genomic_DNA"/>
</dbReference>
<feature type="region of interest" description="Disordered" evidence="1">
    <location>
        <begin position="1"/>
        <end position="27"/>
    </location>
</feature>
<proteinExistence type="predicted"/>
<evidence type="ECO:0000313" key="3">
    <source>
        <dbReference type="Proteomes" id="UP000664940"/>
    </source>
</evidence>
<dbReference type="AlphaFoldDB" id="A0A834EQB3"/>
<dbReference type="Proteomes" id="UP000664940">
    <property type="component" value="Unassembled WGS sequence"/>
</dbReference>
<gene>
    <name evidence="2" type="ORF">HJG60_009706</name>
</gene>
<sequence>MLAGQERAGGRCPRQMEQLEKRPRDRRKYGMFGELPIVWQDQQGDVKKKTTNYTHTGTFQMKNTTPLPSLGSAPAFPVLWDLRPGPSLCLACLPCHQWPAPLSASPHPPMAGSQAPRVFFDASSSRDLAPLCSPQRLPSLPLGP</sequence>
<reference evidence="2 3" key="1">
    <citation type="journal article" date="2020" name="Nature">
        <title>Six reference-quality genomes reveal evolution of bat adaptations.</title>
        <authorList>
            <person name="Jebb D."/>
            <person name="Huang Z."/>
            <person name="Pippel M."/>
            <person name="Hughes G.M."/>
            <person name="Lavrichenko K."/>
            <person name="Devanna P."/>
            <person name="Winkler S."/>
            <person name="Jermiin L.S."/>
            <person name="Skirmuntt E.C."/>
            <person name="Katzourakis A."/>
            <person name="Burkitt-Gray L."/>
            <person name="Ray D.A."/>
            <person name="Sullivan K.A.M."/>
            <person name="Roscito J.G."/>
            <person name="Kirilenko B.M."/>
            <person name="Davalos L.M."/>
            <person name="Corthals A.P."/>
            <person name="Power M.L."/>
            <person name="Jones G."/>
            <person name="Ransome R.D."/>
            <person name="Dechmann D.K.N."/>
            <person name="Locatelli A.G."/>
            <person name="Puechmaille S.J."/>
            <person name="Fedrigo O."/>
            <person name="Jarvis E.D."/>
            <person name="Hiller M."/>
            <person name="Vernes S.C."/>
            <person name="Myers E.W."/>
            <person name="Teeling E.C."/>
        </authorList>
    </citation>
    <scope>NUCLEOTIDE SEQUENCE [LARGE SCALE GENOMIC DNA]</scope>
    <source>
        <strain evidence="2">Bat1K_MPI-CBG_1</strain>
    </source>
</reference>
<organism evidence="2 3">
    <name type="scientific">Phyllostomus discolor</name>
    <name type="common">pale spear-nosed bat</name>
    <dbReference type="NCBI Taxonomy" id="89673"/>
    <lineage>
        <taxon>Eukaryota</taxon>
        <taxon>Metazoa</taxon>
        <taxon>Chordata</taxon>
        <taxon>Craniata</taxon>
        <taxon>Vertebrata</taxon>
        <taxon>Euteleostomi</taxon>
        <taxon>Mammalia</taxon>
        <taxon>Eutheria</taxon>
        <taxon>Laurasiatheria</taxon>
        <taxon>Chiroptera</taxon>
        <taxon>Yangochiroptera</taxon>
        <taxon>Phyllostomidae</taxon>
        <taxon>Phyllostominae</taxon>
        <taxon>Phyllostomus</taxon>
    </lineage>
</organism>
<comment type="caution">
    <text evidence="2">The sequence shown here is derived from an EMBL/GenBank/DDBJ whole genome shotgun (WGS) entry which is preliminary data.</text>
</comment>